<sequence>PDALARDSAGGTAAVRLVHYSAADPVFEANIAYDQQRGYGDSLISLGCFVPGGDAATKKGNVQLSYADWAVIASAGSTLPAKLQPQNLALVRPSSAQPPTTPPESYAPVPSIVDDPGFADCESRAYEVFTRFANGQLTLSQAREQLPTGVPPSSLTRSLEGVKRYESEGISHADAVTEAGGAVGQACPR</sequence>
<proteinExistence type="predicted"/>
<accession>A0ABV9YXV2</accession>
<name>A0ABV9YXV2_9PSEU</name>
<keyword evidence="2" id="KW-1185">Reference proteome</keyword>
<dbReference type="RefSeq" id="WP_378039663.1">
    <property type="nucleotide sequence ID" value="NZ_JBHSIV010000104.1"/>
</dbReference>
<organism evidence="1 2">
    <name type="scientific">Actinomycetospora atypica</name>
    <dbReference type="NCBI Taxonomy" id="1290095"/>
    <lineage>
        <taxon>Bacteria</taxon>
        <taxon>Bacillati</taxon>
        <taxon>Actinomycetota</taxon>
        <taxon>Actinomycetes</taxon>
        <taxon>Pseudonocardiales</taxon>
        <taxon>Pseudonocardiaceae</taxon>
        <taxon>Actinomycetospora</taxon>
    </lineage>
</organism>
<protein>
    <submittedName>
        <fullName evidence="1">Uncharacterized protein</fullName>
    </submittedName>
</protein>
<evidence type="ECO:0000313" key="1">
    <source>
        <dbReference type="EMBL" id="MFC5066372.1"/>
    </source>
</evidence>
<evidence type="ECO:0000313" key="2">
    <source>
        <dbReference type="Proteomes" id="UP001595947"/>
    </source>
</evidence>
<dbReference type="Proteomes" id="UP001595947">
    <property type="component" value="Unassembled WGS sequence"/>
</dbReference>
<reference evidence="2" key="1">
    <citation type="journal article" date="2019" name="Int. J. Syst. Evol. Microbiol.">
        <title>The Global Catalogue of Microorganisms (GCM) 10K type strain sequencing project: providing services to taxonomists for standard genome sequencing and annotation.</title>
        <authorList>
            <consortium name="The Broad Institute Genomics Platform"/>
            <consortium name="The Broad Institute Genome Sequencing Center for Infectious Disease"/>
            <person name="Wu L."/>
            <person name="Ma J."/>
        </authorList>
    </citation>
    <scope>NUCLEOTIDE SEQUENCE [LARGE SCALE GENOMIC DNA]</scope>
    <source>
        <strain evidence="2">CGMCC 4.7093</strain>
    </source>
</reference>
<dbReference type="EMBL" id="JBHSIV010000104">
    <property type="protein sequence ID" value="MFC5066372.1"/>
    <property type="molecule type" value="Genomic_DNA"/>
</dbReference>
<comment type="caution">
    <text evidence="1">The sequence shown here is derived from an EMBL/GenBank/DDBJ whole genome shotgun (WGS) entry which is preliminary data.</text>
</comment>
<gene>
    <name evidence="1" type="ORF">ACFPBZ_29505</name>
</gene>
<feature type="non-terminal residue" evidence="1">
    <location>
        <position position="1"/>
    </location>
</feature>